<reference evidence="5 6" key="1">
    <citation type="submission" date="2018-12" db="EMBL/GenBank/DDBJ databases">
        <title>Rubrispira sanarue gen. nov., sp., nov., a member of the order Silvanigrellales, isolated from a brackish lake in Hamamatsu Japan.</title>
        <authorList>
            <person name="Maejima Y."/>
            <person name="Iino T."/>
            <person name="Muraguchi Y."/>
            <person name="Fukuda K."/>
            <person name="Nojiri H."/>
            <person name="Ohkuma M."/>
            <person name="Moriuchi R."/>
            <person name="Dohra H."/>
            <person name="Kimbara K."/>
            <person name="Shintani M."/>
        </authorList>
    </citation>
    <scope>NUCLEOTIDE SEQUENCE [LARGE SCALE GENOMIC DNA]</scope>
    <source>
        <strain evidence="5 6">RF1110005</strain>
    </source>
</reference>
<keyword evidence="2 3" id="KW-0378">Hydrolase</keyword>
<comment type="cofactor">
    <cofactor evidence="1">
        <name>Mg(2+)</name>
        <dbReference type="ChEBI" id="CHEBI:18420"/>
    </cofactor>
</comment>
<gene>
    <name evidence="5" type="ORF">JCM31447_26880</name>
</gene>
<dbReference type="InterPro" id="IPR020084">
    <property type="entry name" value="NUDIX_hydrolase_CS"/>
</dbReference>
<dbReference type="PANTHER" id="PTHR43046">
    <property type="entry name" value="GDP-MANNOSE MANNOSYL HYDROLASE"/>
    <property type="match status" value="1"/>
</dbReference>
<evidence type="ECO:0000313" key="6">
    <source>
        <dbReference type="Proteomes" id="UP000291236"/>
    </source>
</evidence>
<evidence type="ECO:0000259" key="4">
    <source>
        <dbReference type="PROSITE" id="PS51462"/>
    </source>
</evidence>
<name>A0A4P2VN23_FLUSA</name>
<dbReference type="InterPro" id="IPR020476">
    <property type="entry name" value="Nudix_hydrolase"/>
</dbReference>
<proteinExistence type="inferred from homology"/>
<dbReference type="PANTHER" id="PTHR43046:SF14">
    <property type="entry name" value="MUTT_NUDIX FAMILY PROTEIN"/>
    <property type="match status" value="1"/>
</dbReference>
<dbReference type="GO" id="GO:0016787">
    <property type="term" value="F:hydrolase activity"/>
    <property type="evidence" value="ECO:0007669"/>
    <property type="project" value="UniProtKB-KW"/>
</dbReference>
<evidence type="ECO:0000256" key="2">
    <source>
        <dbReference type="ARBA" id="ARBA00022801"/>
    </source>
</evidence>
<dbReference type="RefSeq" id="WP_130611583.1">
    <property type="nucleotide sequence ID" value="NZ_AP019368.1"/>
</dbReference>
<dbReference type="PRINTS" id="PR00502">
    <property type="entry name" value="NUDIXFAMILY"/>
</dbReference>
<dbReference type="Gene3D" id="3.90.79.10">
    <property type="entry name" value="Nucleoside Triphosphate Pyrophosphohydrolase"/>
    <property type="match status" value="1"/>
</dbReference>
<evidence type="ECO:0000256" key="3">
    <source>
        <dbReference type="RuleBase" id="RU003476"/>
    </source>
</evidence>
<dbReference type="PROSITE" id="PS51462">
    <property type="entry name" value="NUDIX"/>
    <property type="match status" value="1"/>
</dbReference>
<evidence type="ECO:0000313" key="5">
    <source>
        <dbReference type="EMBL" id="BBH54228.1"/>
    </source>
</evidence>
<dbReference type="OrthoDB" id="9791228at2"/>
<dbReference type="Pfam" id="PF00293">
    <property type="entry name" value="NUDIX"/>
    <property type="match status" value="1"/>
</dbReference>
<comment type="similarity">
    <text evidence="3">Belongs to the Nudix hydrolase family.</text>
</comment>
<dbReference type="InterPro" id="IPR000086">
    <property type="entry name" value="NUDIX_hydrolase_dom"/>
</dbReference>
<keyword evidence="6" id="KW-1185">Reference proteome</keyword>
<feature type="domain" description="Nudix hydrolase" evidence="4">
    <location>
        <begin position="25"/>
        <end position="148"/>
    </location>
</feature>
<organism evidence="5 6">
    <name type="scientific">Fluviispira sanaruensis</name>
    <dbReference type="NCBI Taxonomy" id="2493639"/>
    <lineage>
        <taxon>Bacteria</taxon>
        <taxon>Pseudomonadati</taxon>
        <taxon>Bdellovibrionota</taxon>
        <taxon>Oligoflexia</taxon>
        <taxon>Silvanigrellales</taxon>
        <taxon>Silvanigrellaceae</taxon>
        <taxon>Fluviispira</taxon>
    </lineage>
</organism>
<dbReference type="PROSITE" id="PS00893">
    <property type="entry name" value="NUDIX_BOX"/>
    <property type="match status" value="1"/>
</dbReference>
<dbReference type="SUPFAM" id="SSF55811">
    <property type="entry name" value="Nudix"/>
    <property type="match status" value="1"/>
</dbReference>
<dbReference type="Proteomes" id="UP000291236">
    <property type="component" value="Chromosome"/>
</dbReference>
<dbReference type="EMBL" id="AP019368">
    <property type="protein sequence ID" value="BBH54228.1"/>
    <property type="molecule type" value="Genomic_DNA"/>
</dbReference>
<dbReference type="AlphaFoldDB" id="A0A4P2VN23"/>
<accession>A0A4P2VN23</accession>
<sequence>MRKVSISIYTVYQILKKIIQRISGVRTCGVRGLVINHENKILLVKHTYLNGWHFPGGGVEKNESPREAIVREVREEAGIIVNEFPVIFDCYYHKILGVDDFVCFYVIKKFDTQPFESPEIKEAKWFSLEDLPYDVTRATRRRLAEFFEGCERQNKW</sequence>
<dbReference type="InterPro" id="IPR015797">
    <property type="entry name" value="NUDIX_hydrolase-like_dom_sf"/>
</dbReference>
<evidence type="ECO:0000256" key="1">
    <source>
        <dbReference type="ARBA" id="ARBA00001946"/>
    </source>
</evidence>
<protein>
    <submittedName>
        <fullName evidence="5">NUDIX domain-containing protein</fullName>
    </submittedName>
</protein>
<dbReference type="KEGG" id="sbf:JCM31447_26880"/>